<comment type="caution">
    <text evidence="1">The sequence shown here is derived from an EMBL/GenBank/DDBJ whole genome shotgun (WGS) entry which is preliminary data.</text>
</comment>
<organism evidence="1 2">
    <name type="scientific">Elasticomyces elasticus</name>
    <dbReference type="NCBI Taxonomy" id="574655"/>
    <lineage>
        <taxon>Eukaryota</taxon>
        <taxon>Fungi</taxon>
        <taxon>Dikarya</taxon>
        <taxon>Ascomycota</taxon>
        <taxon>Pezizomycotina</taxon>
        <taxon>Dothideomycetes</taxon>
        <taxon>Dothideomycetidae</taxon>
        <taxon>Mycosphaerellales</taxon>
        <taxon>Teratosphaeriaceae</taxon>
        <taxon>Elasticomyces</taxon>
    </lineage>
</organism>
<dbReference type="Proteomes" id="UP001310594">
    <property type="component" value="Unassembled WGS sequence"/>
</dbReference>
<evidence type="ECO:0000313" key="2">
    <source>
        <dbReference type="Proteomes" id="UP001310594"/>
    </source>
</evidence>
<evidence type="ECO:0000313" key="1">
    <source>
        <dbReference type="EMBL" id="KAK5700023.1"/>
    </source>
</evidence>
<dbReference type="SUPFAM" id="SSF51197">
    <property type="entry name" value="Clavaminate synthase-like"/>
    <property type="match status" value="1"/>
</dbReference>
<reference evidence="1" key="1">
    <citation type="submission" date="2023-08" db="EMBL/GenBank/DDBJ databases">
        <title>Black Yeasts Isolated from many extreme environments.</title>
        <authorList>
            <person name="Coleine C."/>
            <person name="Stajich J.E."/>
            <person name="Selbmann L."/>
        </authorList>
    </citation>
    <scope>NUCLEOTIDE SEQUENCE</scope>
    <source>
        <strain evidence="1">CCFEE 5810</strain>
    </source>
</reference>
<name>A0AAN7WBB3_9PEZI</name>
<protein>
    <submittedName>
        <fullName evidence="1">Uncharacterized protein</fullName>
    </submittedName>
</protein>
<dbReference type="Gene3D" id="2.60.120.620">
    <property type="entry name" value="q2cbj1_9rhob like domain"/>
    <property type="match status" value="1"/>
</dbReference>
<gene>
    <name evidence="1" type="ORF">LTR97_006157</name>
</gene>
<dbReference type="AlphaFoldDB" id="A0AAN7WBB3"/>
<sequence>MAAGQYQQITQADVDHFLEHGWLKLSNCFTQEQSDDLIKTVWTRLGMSPDDKSTWNTERVNMPKHSDFEASDLAPKAWSAICDLLSGEDRISEENRTWGDGLIVNLGTPEGEGKEIRPQDLPGWHVDGDFFVHYLDSPEQGLLVIPLFTDIAAGGGGTMICPGAIPKIAQYLHDHPEGVSPRFTPRGQNPTFKEEDGLKWFCELAHSLPDEAFVEATGKVGDIYLLHPLMLHSASNNKLRTLRIITNPPVSVNEPFNFNRADKSQYSLVERKTLGALGVESLGDWKITAPRERVIPARMRRMAEMKAAELKRLEELQKTQPMVQAAEVKVQ</sequence>
<proteinExistence type="predicted"/>
<dbReference type="EMBL" id="JAVRQU010000008">
    <property type="protein sequence ID" value="KAK5700023.1"/>
    <property type="molecule type" value="Genomic_DNA"/>
</dbReference>
<accession>A0AAN7WBB3</accession>